<evidence type="ECO:0000313" key="1">
    <source>
        <dbReference type="EMBL" id="EJL74411.1"/>
    </source>
</evidence>
<accession>J3CMC2</accession>
<proteinExistence type="predicted"/>
<protein>
    <submittedName>
        <fullName evidence="1">Uncharacterized protein</fullName>
    </submittedName>
</protein>
<dbReference type="EMBL" id="AKJY01000014">
    <property type="protein sequence ID" value="EJL74411.1"/>
    <property type="molecule type" value="Genomic_DNA"/>
</dbReference>
<name>J3CMC2_9FLAO</name>
<organism evidence="1 2">
    <name type="scientific">Chryseobacterium populi</name>
    <dbReference type="NCBI Taxonomy" id="1144316"/>
    <lineage>
        <taxon>Bacteria</taxon>
        <taxon>Pseudomonadati</taxon>
        <taxon>Bacteroidota</taxon>
        <taxon>Flavobacteriia</taxon>
        <taxon>Flavobacteriales</taxon>
        <taxon>Weeksellaceae</taxon>
        <taxon>Chryseobacterium group</taxon>
        <taxon>Chryseobacterium</taxon>
    </lineage>
</organism>
<dbReference type="PATRIC" id="fig|1144316.3.peg.1154"/>
<sequence length="172" mass="19064">MTLNSLGVGGIQLGASIDTVTPMAPFNSDDRKLYLPDPGPEVWFRYLGDITEIKGAEGGIFSARSVYFSMGNDRMINRIVIHPDTTHDKPIEDILKATYGPGWVSSGGMGNLGGVNTYTMYLYNSRDKRSQICYTKTTSSDFGIDEIIFNLVADAQNVLNYKLVFRSWAQTE</sequence>
<keyword evidence="2" id="KW-1185">Reference proteome</keyword>
<gene>
    <name evidence="1" type="ORF">PMI13_01150</name>
</gene>
<dbReference type="AlphaFoldDB" id="J3CMC2"/>
<comment type="caution">
    <text evidence="1">The sequence shown here is derived from an EMBL/GenBank/DDBJ whole genome shotgun (WGS) entry which is preliminary data.</text>
</comment>
<dbReference type="Proteomes" id="UP000007509">
    <property type="component" value="Unassembled WGS sequence"/>
</dbReference>
<reference evidence="1 2" key="1">
    <citation type="journal article" date="2012" name="J. Bacteriol.">
        <title>Twenty-one genome sequences from Pseudomonas species and 19 genome sequences from diverse bacteria isolated from the rhizosphere and endosphere of Populus deltoides.</title>
        <authorList>
            <person name="Brown S.D."/>
            <person name="Utturkar S.M."/>
            <person name="Klingeman D.M."/>
            <person name="Johnson C.M."/>
            <person name="Martin S.L."/>
            <person name="Land M.L."/>
            <person name="Lu T.Y."/>
            <person name="Schadt C.W."/>
            <person name="Doktycz M.J."/>
            <person name="Pelletier D.A."/>
        </authorList>
    </citation>
    <scope>NUCLEOTIDE SEQUENCE [LARGE SCALE GENOMIC DNA]</scope>
    <source>
        <strain evidence="1 2">CF314</strain>
    </source>
</reference>
<evidence type="ECO:0000313" key="2">
    <source>
        <dbReference type="Proteomes" id="UP000007509"/>
    </source>
</evidence>